<dbReference type="Proteomes" id="UP000683559">
    <property type="component" value="Chromosome"/>
</dbReference>
<keyword evidence="6 10" id="KW-0812">Transmembrane</keyword>
<feature type="domain" description="AprE-like long alpha-helical hairpin" evidence="11">
    <location>
        <begin position="117"/>
        <end position="287"/>
    </location>
</feature>
<evidence type="ECO:0000259" key="12">
    <source>
        <dbReference type="Pfam" id="PF26002"/>
    </source>
</evidence>
<keyword evidence="9" id="KW-0175">Coiled coil</keyword>
<evidence type="ECO:0000256" key="1">
    <source>
        <dbReference type="ARBA" id="ARBA00004377"/>
    </source>
</evidence>
<gene>
    <name evidence="13" type="ORF">KP001_00465</name>
</gene>
<name>A0ABX8LGA0_9BACT</name>
<dbReference type="Pfam" id="PF26002">
    <property type="entry name" value="Beta-barrel_AprE"/>
    <property type="match status" value="1"/>
</dbReference>
<evidence type="ECO:0000256" key="3">
    <source>
        <dbReference type="ARBA" id="ARBA00022448"/>
    </source>
</evidence>
<feature type="domain" description="AprE-like beta-barrel" evidence="12">
    <location>
        <begin position="339"/>
        <end position="427"/>
    </location>
</feature>
<evidence type="ECO:0000256" key="4">
    <source>
        <dbReference type="ARBA" id="ARBA00022475"/>
    </source>
</evidence>
<keyword evidence="14" id="KW-1185">Reference proteome</keyword>
<proteinExistence type="inferred from homology"/>
<feature type="transmembrane region" description="Helical" evidence="10">
    <location>
        <begin position="42"/>
        <end position="60"/>
    </location>
</feature>
<dbReference type="PANTHER" id="PTHR30386">
    <property type="entry name" value="MEMBRANE FUSION SUBUNIT OF EMRAB-TOLC MULTIDRUG EFFLUX PUMP"/>
    <property type="match status" value="1"/>
</dbReference>
<evidence type="ECO:0000259" key="11">
    <source>
        <dbReference type="Pfam" id="PF25994"/>
    </source>
</evidence>
<sequence>MEMKAVKNKGNGVFRRMPEDDVDYVTDIRTSILVQSPRGGRAILWATLALFVIFIGWAAVSEVEQTTRGEGKVIPASQVQVIQNLEGGILSELHVKVGDTVKKGQLLLKIDETRFVSSLEQSQAKSGANKAKAARLRAEAAGSGTLSLPSDVPASIASSERALFESRRAELKHSLEVKQSQIDQRQGELRELNTRLRELNQTYTLYQKEISITRPLVAKGAVSDMELLQLERKASEMKGEIETIKQSIPRIQSKIDESYSAMKELRLNFANKAKVEYNDVAAQVGEETASSLALKDRLDRTLVRSPVNGTVNRILVNTIGGVIQPGMNIVEIVPTEGTLLIEAKIKPADIAFLKPNQKATVKFTAYDYTIYGGLEARLEQIGADSLTDEKTKDSYYLVTLRTDRNYLGTKDKPLPIIPGMVATVDILAGKRTILSYLLKPILKAKYSALRER</sequence>
<reference evidence="13 14" key="1">
    <citation type="submission" date="2021-06" db="EMBL/GenBank/DDBJ databases">
        <title>Gemonas diversity in paddy soil.</title>
        <authorList>
            <person name="Liu G."/>
        </authorList>
    </citation>
    <scope>NUCLEOTIDE SEQUENCE [LARGE SCALE GENOMIC DNA]</scope>
    <source>
        <strain evidence="13 14">RG2</strain>
    </source>
</reference>
<keyword evidence="3" id="KW-0813">Transport</keyword>
<keyword evidence="8 10" id="KW-0472">Membrane</keyword>
<feature type="coiled-coil region" evidence="9">
    <location>
        <begin position="175"/>
        <end position="247"/>
    </location>
</feature>
<protein>
    <submittedName>
        <fullName evidence="13">HlyD family type I secretion periplasmic adaptor subunit</fullName>
    </submittedName>
</protein>
<dbReference type="NCBIfam" id="TIGR01843">
    <property type="entry name" value="type_I_hlyD"/>
    <property type="match status" value="1"/>
</dbReference>
<dbReference type="InterPro" id="IPR010129">
    <property type="entry name" value="T1SS_HlyD"/>
</dbReference>
<dbReference type="PANTHER" id="PTHR30386:SF26">
    <property type="entry name" value="TRANSPORT PROTEIN COMB"/>
    <property type="match status" value="1"/>
</dbReference>
<keyword evidence="7 10" id="KW-1133">Transmembrane helix</keyword>
<comment type="similarity">
    <text evidence="2">Belongs to the membrane fusion protein (MFP) (TC 8.A.1) family.</text>
</comment>
<evidence type="ECO:0000313" key="14">
    <source>
        <dbReference type="Proteomes" id="UP000683559"/>
    </source>
</evidence>
<comment type="subcellular location">
    <subcellularLocation>
        <location evidence="1">Cell inner membrane</location>
        <topology evidence="1">Single-pass membrane protein</topology>
    </subcellularLocation>
</comment>
<evidence type="ECO:0000256" key="2">
    <source>
        <dbReference type="ARBA" id="ARBA00009477"/>
    </source>
</evidence>
<dbReference type="Pfam" id="PF25994">
    <property type="entry name" value="HH_AprE"/>
    <property type="match status" value="1"/>
</dbReference>
<evidence type="ECO:0000256" key="5">
    <source>
        <dbReference type="ARBA" id="ARBA00022519"/>
    </source>
</evidence>
<dbReference type="EMBL" id="CP077683">
    <property type="protein sequence ID" value="QXE91053.1"/>
    <property type="molecule type" value="Genomic_DNA"/>
</dbReference>
<dbReference type="InterPro" id="IPR058982">
    <property type="entry name" value="Beta-barrel_AprE"/>
</dbReference>
<dbReference type="InterPro" id="IPR050739">
    <property type="entry name" value="MFP"/>
</dbReference>
<organism evidence="13 14">
    <name type="scientific">Geomonas subterranea</name>
    <dbReference type="NCBI Taxonomy" id="2847989"/>
    <lineage>
        <taxon>Bacteria</taxon>
        <taxon>Pseudomonadati</taxon>
        <taxon>Thermodesulfobacteriota</taxon>
        <taxon>Desulfuromonadia</taxon>
        <taxon>Geobacterales</taxon>
        <taxon>Geobacteraceae</taxon>
        <taxon>Geomonas</taxon>
    </lineage>
</organism>
<evidence type="ECO:0000256" key="7">
    <source>
        <dbReference type="ARBA" id="ARBA00022989"/>
    </source>
</evidence>
<evidence type="ECO:0000256" key="9">
    <source>
        <dbReference type="SAM" id="Coils"/>
    </source>
</evidence>
<keyword evidence="4" id="KW-1003">Cell membrane</keyword>
<evidence type="ECO:0000256" key="10">
    <source>
        <dbReference type="SAM" id="Phobius"/>
    </source>
</evidence>
<evidence type="ECO:0000256" key="6">
    <source>
        <dbReference type="ARBA" id="ARBA00022692"/>
    </source>
</evidence>
<evidence type="ECO:0000313" key="13">
    <source>
        <dbReference type="EMBL" id="QXE91053.1"/>
    </source>
</evidence>
<accession>A0ABX8LGA0</accession>
<evidence type="ECO:0000256" key="8">
    <source>
        <dbReference type="ARBA" id="ARBA00023136"/>
    </source>
</evidence>
<dbReference type="InterPro" id="IPR058781">
    <property type="entry name" value="HH_AprE-like"/>
</dbReference>
<keyword evidence="5" id="KW-0997">Cell inner membrane</keyword>